<dbReference type="SUPFAM" id="SSF69189">
    <property type="entry name" value="Penicillin-binding protein associated domain"/>
    <property type="match status" value="1"/>
</dbReference>
<dbReference type="Pfam" id="PF00768">
    <property type="entry name" value="Peptidase_S11"/>
    <property type="match status" value="1"/>
</dbReference>
<organism evidence="16 17">
    <name type="scientific">Paenibacillus filicis</name>
    <dbReference type="NCBI Taxonomy" id="669464"/>
    <lineage>
        <taxon>Bacteria</taxon>
        <taxon>Bacillati</taxon>
        <taxon>Bacillota</taxon>
        <taxon>Bacilli</taxon>
        <taxon>Bacillales</taxon>
        <taxon>Paenibacillaceae</taxon>
        <taxon>Paenibacillus</taxon>
    </lineage>
</organism>
<dbReference type="InterPro" id="IPR018044">
    <property type="entry name" value="Peptidase_S11"/>
</dbReference>
<dbReference type="SUPFAM" id="SSF56601">
    <property type="entry name" value="beta-lactamase/transpeptidase-like"/>
    <property type="match status" value="1"/>
</dbReference>
<evidence type="ECO:0000256" key="14">
    <source>
        <dbReference type="SAM" id="SignalP"/>
    </source>
</evidence>
<dbReference type="PRINTS" id="PR00725">
    <property type="entry name" value="DADACBPTASE1"/>
</dbReference>
<dbReference type="InterPro" id="IPR015956">
    <property type="entry name" value="Peniciliin-bd_prot_C_sf"/>
</dbReference>
<dbReference type="InterPro" id="IPR012338">
    <property type="entry name" value="Beta-lactam/transpept-like"/>
</dbReference>
<keyword evidence="7 14" id="KW-0732">Signal</keyword>
<dbReference type="Gene3D" id="2.60.410.10">
    <property type="entry name" value="D-Ala-D-Ala carboxypeptidase, C-terminal domain"/>
    <property type="match status" value="1"/>
</dbReference>
<evidence type="ECO:0000256" key="8">
    <source>
        <dbReference type="ARBA" id="ARBA00022801"/>
    </source>
</evidence>
<feature type="signal peptide" evidence="14">
    <location>
        <begin position="1"/>
        <end position="38"/>
    </location>
</feature>
<protein>
    <recommendedName>
        <fullName evidence="4">serine-type D-Ala-D-Ala carboxypeptidase</fullName>
        <ecNumber evidence="4">3.4.16.4</ecNumber>
    </recommendedName>
</protein>
<dbReference type="Pfam" id="PF07943">
    <property type="entry name" value="PBP5_C"/>
    <property type="match status" value="1"/>
</dbReference>
<sequence>MNIEFRTPSKWTSFASRKHVAAVLLAFCFMTVPLSAPAQTAATAAAGPSTIAAATTSQAAVLPPVSSLQLNLKAAVLLEPDTGEVFLSVNADKALAPASMTKMMTLYIVQDKIKKGDISWEDPVTITENASKTLGSLAFLPQGKKPTVKELYISMVLRSSNGSAVALAEYISGSEQHFVQWMNQEAGRMGMLHTNYINASGLDRSDMPRAYRPESTAENMMSALDAATLVKHIIRDHPEYAEVSTLPSYTFRESDKLAIENSNWMLESNKTSTRYKQFAYEGLDGMKTGFTDNAGYCFAGTAERDGLRLISVVMGTDSPEKRFTETKKVLDYGFDHLEIKQVIARHSAVQGEESLPVKLGQATEVPVALDAAVDFLVPKGSDPAGLAWKTEVNAVELTAPVEAGTKAGTVTYTYQIQGMDKLQKKTVHLITTEKVEKASWFTLMVRSVREFFSQLF</sequence>
<comment type="similarity">
    <text evidence="3 13">Belongs to the peptidase S11 family.</text>
</comment>
<accession>A0ABU9DPM0</accession>
<evidence type="ECO:0000256" key="12">
    <source>
        <dbReference type="ARBA" id="ARBA00034000"/>
    </source>
</evidence>
<dbReference type="Gene3D" id="3.40.710.10">
    <property type="entry name" value="DD-peptidase/beta-lactamase superfamily"/>
    <property type="match status" value="1"/>
</dbReference>
<evidence type="ECO:0000256" key="11">
    <source>
        <dbReference type="ARBA" id="ARBA00023316"/>
    </source>
</evidence>
<comment type="pathway">
    <text evidence="2">Cell wall biogenesis; peptidoglycan biosynthesis.</text>
</comment>
<keyword evidence="6" id="KW-0645">Protease</keyword>
<dbReference type="SMART" id="SM00936">
    <property type="entry name" value="PBP5_C"/>
    <property type="match status" value="1"/>
</dbReference>
<evidence type="ECO:0000256" key="6">
    <source>
        <dbReference type="ARBA" id="ARBA00022670"/>
    </source>
</evidence>
<dbReference type="PANTHER" id="PTHR21581">
    <property type="entry name" value="D-ALANYL-D-ALANINE CARBOXYPEPTIDASE"/>
    <property type="match status" value="1"/>
</dbReference>
<dbReference type="PANTHER" id="PTHR21581:SF11">
    <property type="entry name" value="D-ALANYL-D-ALANINE CARBOXYPEPTIDASE DACA"/>
    <property type="match status" value="1"/>
</dbReference>
<dbReference type="EC" id="3.4.16.4" evidence="4"/>
<dbReference type="GO" id="GO:0004180">
    <property type="term" value="F:carboxypeptidase activity"/>
    <property type="evidence" value="ECO:0007669"/>
    <property type="project" value="UniProtKB-KW"/>
</dbReference>
<dbReference type="RefSeq" id="WP_341417804.1">
    <property type="nucleotide sequence ID" value="NZ_JBBPCC010000016.1"/>
</dbReference>
<evidence type="ECO:0000256" key="9">
    <source>
        <dbReference type="ARBA" id="ARBA00022960"/>
    </source>
</evidence>
<gene>
    <name evidence="16" type="ORF">WMW72_22410</name>
</gene>
<feature type="domain" description="Peptidase S11 D-Ala-D-Ala carboxypeptidase A C-terminal" evidence="15">
    <location>
        <begin position="337"/>
        <end position="437"/>
    </location>
</feature>
<dbReference type="InterPro" id="IPR037167">
    <property type="entry name" value="Peptidase_S11_C_sf"/>
</dbReference>
<dbReference type="InterPro" id="IPR012907">
    <property type="entry name" value="Peptidase_S11_C"/>
</dbReference>
<evidence type="ECO:0000256" key="1">
    <source>
        <dbReference type="ARBA" id="ARBA00003217"/>
    </source>
</evidence>
<evidence type="ECO:0000259" key="15">
    <source>
        <dbReference type="SMART" id="SM00936"/>
    </source>
</evidence>
<comment type="caution">
    <text evidence="16">The sequence shown here is derived from an EMBL/GenBank/DDBJ whole genome shotgun (WGS) entry which is preliminary data.</text>
</comment>
<evidence type="ECO:0000256" key="10">
    <source>
        <dbReference type="ARBA" id="ARBA00022984"/>
    </source>
</evidence>
<keyword evidence="5 16" id="KW-0121">Carboxypeptidase</keyword>
<evidence type="ECO:0000256" key="3">
    <source>
        <dbReference type="ARBA" id="ARBA00007164"/>
    </source>
</evidence>
<name>A0ABU9DPM0_9BACL</name>
<dbReference type="EMBL" id="JBBPCC010000016">
    <property type="protein sequence ID" value="MEK8130664.1"/>
    <property type="molecule type" value="Genomic_DNA"/>
</dbReference>
<dbReference type="Proteomes" id="UP001469365">
    <property type="component" value="Unassembled WGS sequence"/>
</dbReference>
<evidence type="ECO:0000256" key="4">
    <source>
        <dbReference type="ARBA" id="ARBA00012448"/>
    </source>
</evidence>
<proteinExistence type="inferred from homology"/>
<evidence type="ECO:0000313" key="17">
    <source>
        <dbReference type="Proteomes" id="UP001469365"/>
    </source>
</evidence>
<keyword evidence="11" id="KW-0961">Cell wall biogenesis/degradation</keyword>
<comment type="function">
    <text evidence="1">Removes C-terminal D-alanyl residues from sugar-peptide cell wall precursors.</text>
</comment>
<comment type="catalytic activity">
    <reaction evidence="12">
        <text>Preferential cleavage: (Ac)2-L-Lys-D-Ala-|-D-Ala. Also transpeptidation of peptidyl-alanyl moieties that are N-acyl substituents of D-alanine.</text>
        <dbReference type="EC" id="3.4.16.4"/>
    </reaction>
</comment>
<keyword evidence="10" id="KW-0573">Peptidoglycan synthesis</keyword>
<evidence type="ECO:0000256" key="7">
    <source>
        <dbReference type="ARBA" id="ARBA00022729"/>
    </source>
</evidence>
<evidence type="ECO:0000256" key="2">
    <source>
        <dbReference type="ARBA" id="ARBA00004752"/>
    </source>
</evidence>
<dbReference type="InterPro" id="IPR001967">
    <property type="entry name" value="Peptidase_S11_N"/>
</dbReference>
<keyword evidence="9" id="KW-0133">Cell shape</keyword>
<evidence type="ECO:0000256" key="13">
    <source>
        <dbReference type="RuleBase" id="RU004016"/>
    </source>
</evidence>
<keyword evidence="8 16" id="KW-0378">Hydrolase</keyword>
<reference evidence="16 17" key="1">
    <citation type="submission" date="2024-04" db="EMBL/GenBank/DDBJ databases">
        <title>draft genome sequnece of Paenibacillus filicis.</title>
        <authorList>
            <person name="Kim D.-U."/>
        </authorList>
    </citation>
    <scope>NUCLEOTIDE SEQUENCE [LARGE SCALE GENOMIC DNA]</scope>
    <source>
        <strain evidence="16 17">KACC14197</strain>
    </source>
</reference>
<keyword evidence="17" id="KW-1185">Reference proteome</keyword>
<evidence type="ECO:0000256" key="5">
    <source>
        <dbReference type="ARBA" id="ARBA00022645"/>
    </source>
</evidence>
<evidence type="ECO:0000313" key="16">
    <source>
        <dbReference type="EMBL" id="MEK8130664.1"/>
    </source>
</evidence>
<feature type="chain" id="PRO_5045294415" description="serine-type D-Ala-D-Ala carboxypeptidase" evidence="14">
    <location>
        <begin position="39"/>
        <end position="456"/>
    </location>
</feature>